<evidence type="ECO:0000313" key="4">
    <source>
        <dbReference type="Proteomes" id="UP000283509"/>
    </source>
</evidence>
<reference evidence="3 4" key="2">
    <citation type="submission" date="2019-01" db="EMBL/GenBank/DDBJ databases">
        <title>The decoding of complex shrimp genome reveals the adaptation for benthos swimmer, frequently molting mechanism and breeding impact on genome.</title>
        <authorList>
            <person name="Sun Y."/>
            <person name="Gao Y."/>
            <person name="Yu Y."/>
        </authorList>
    </citation>
    <scope>NUCLEOTIDE SEQUENCE [LARGE SCALE GENOMIC DNA]</scope>
    <source>
        <tissue evidence="3">Muscle</tissue>
    </source>
</reference>
<evidence type="ECO:0000256" key="1">
    <source>
        <dbReference type="SAM" id="MobiDB-lite"/>
    </source>
</evidence>
<organism evidence="3 4">
    <name type="scientific">Penaeus vannamei</name>
    <name type="common">Whiteleg shrimp</name>
    <name type="synonym">Litopenaeus vannamei</name>
    <dbReference type="NCBI Taxonomy" id="6689"/>
    <lineage>
        <taxon>Eukaryota</taxon>
        <taxon>Metazoa</taxon>
        <taxon>Ecdysozoa</taxon>
        <taxon>Arthropoda</taxon>
        <taxon>Crustacea</taxon>
        <taxon>Multicrustacea</taxon>
        <taxon>Malacostraca</taxon>
        <taxon>Eumalacostraca</taxon>
        <taxon>Eucarida</taxon>
        <taxon>Decapoda</taxon>
        <taxon>Dendrobranchiata</taxon>
        <taxon>Penaeoidea</taxon>
        <taxon>Penaeidae</taxon>
        <taxon>Penaeus</taxon>
    </lineage>
</organism>
<reference evidence="3 4" key="1">
    <citation type="submission" date="2018-04" db="EMBL/GenBank/DDBJ databases">
        <authorList>
            <person name="Zhang X."/>
            <person name="Yuan J."/>
            <person name="Li F."/>
            <person name="Xiang J."/>
        </authorList>
    </citation>
    <scope>NUCLEOTIDE SEQUENCE [LARGE SCALE GENOMIC DNA]</scope>
    <source>
        <tissue evidence="3">Muscle</tissue>
    </source>
</reference>
<keyword evidence="2" id="KW-0732">Signal</keyword>
<evidence type="ECO:0000313" key="3">
    <source>
        <dbReference type="EMBL" id="ROT78678.1"/>
    </source>
</evidence>
<comment type="caution">
    <text evidence="3">The sequence shown here is derived from an EMBL/GenBank/DDBJ whole genome shotgun (WGS) entry which is preliminary data.</text>
</comment>
<dbReference type="Proteomes" id="UP000283509">
    <property type="component" value="Unassembled WGS sequence"/>
</dbReference>
<feature type="chain" id="PRO_5019464880" evidence="2">
    <location>
        <begin position="19"/>
        <end position="163"/>
    </location>
</feature>
<gene>
    <name evidence="3" type="ORF">C7M84_002609</name>
</gene>
<accession>A0A423TQE3</accession>
<proteinExistence type="predicted"/>
<sequence length="163" mass="18526">MRTVHVLALSALLTSASGQLGDRPLTSGDSRSHGDTPRVGYEEEDLGAGVKSWRMEVDVFRVWRPRYWLALDDTFLGCLAHNRIYNGTILRVNLTEISKLHNGQDRTQACYQLCKNKMAFAGFIAVSFGVGGLMDRCGCHYEYDLDFMFEVRWGRFGGYFREI</sequence>
<dbReference type="OrthoDB" id="6358546at2759"/>
<evidence type="ECO:0000256" key="2">
    <source>
        <dbReference type="SAM" id="SignalP"/>
    </source>
</evidence>
<dbReference type="EMBL" id="QCYY01001347">
    <property type="protein sequence ID" value="ROT78678.1"/>
    <property type="molecule type" value="Genomic_DNA"/>
</dbReference>
<dbReference type="AlphaFoldDB" id="A0A423TQE3"/>
<protein>
    <submittedName>
        <fullName evidence="3">Uncharacterized protein</fullName>
    </submittedName>
</protein>
<name>A0A423TQE3_PENVA</name>
<keyword evidence="4" id="KW-1185">Reference proteome</keyword>
<feature type="signal peptide" evidence="2">
    <location>
        <begin position="1"/>
        <end position="18"/>
    </location>
</feature>
<feature type="region of interest" description="Disordered" evidence="1">
    <location>
        <begin position="20"/>
        <end position="41"/>
    </location>
</feature>